<keyword evidence="2 8" id="KW-0808">Transferase</keyword>
<evidence type="ECO:0000313" key="9">
    <source>
        <dbReference type="EMBL" id="CAD5122004.1"/>
    </source>
</evidence>
<evidence type="ECO:0000313" key="10">
    <source>
        <dbReference type="Proteomes" id="UP000549394"/>
    </source>
</evidence>
<protein>
    <recommendedName>
        <fullName evidence="8">Kinase</fullName>
        <ecNumber evidence="8">2.7.-.-</ecNumber>
    </recommendedName>
</protein>
<keyword evidence="4 8" id="KW-0418">Kinase</keyword>
<dbReference type="Gene3D" id="3.30.470.160">
    <property type="entry name" value="Inositol polyphosphate kinase"/>
    <property type="match status" value="1"/>
</dbReference>
<dbReference type="GO" id="GO:0032958">
    <property type="term" value="P:inositol phosphate biosynthetic process"/>
    <property type="evidence" value="ECO:0007669"/>
    <property type="project" value="InterPro"/>
</dbReference>
<evidence type="ECO:0000256" key="4">
    <source>
        <dbReference type="ARBA" id="ARBA00022777"/>
    </source>
</evidence>
<comment type="catalytic activity">
    <reaction evidence="6">
        <text>1D-myo-inositol 1,4,5-trisphosphate + 2 ATP = 1D-myo-inositol 1,3,4,5,6-pentakisphosphate + 2 ADP + 2 H(+)</text>
        <dbReference type="Rhea" id="RHEA:32359"/>
        <dbReference type="ChEBI" id="CHEBI:15378"/>
        <dbReference type="ChEBI" id="CHEBI:30616"/>
        <dbReference type="ChEBI" id="CHEBI:57733"/>
        <dbReference type="ChEBI" id="CHEBI:203600"/>
        <dbReference type="ChEBI" id="CHEBI:456216"/>
        <dbReference type="EC" id="2.7.1.151"/>
    </reaction>
</comment>
<evidence type="ECO:0000256" key="7">
    <source>
        <dbReference type="ARBA" id="ARBA00036525"/>
    </source>
</evidence>
<comment type="similarity">
    <text evidence="1 8">Belongs to the inositol phosphokinase (IPK) family.</text>
</comment>
<dbReference type="EMBL" id="CAJFCJ010000015">
    <property type="protein sequence ID" value="CAD5122004.1"/>
    <property type="molecule type" value="Genomic_DNA"/>
</dbReference>
<comment type="caution">
    <text evidence="9">The sequence shown here is derived from an EMBL/GenBank/DDBJ whole genome shotgun (WGS) entry which is preliminary data.</text>
</comment>
<dbReference type="GO" id="GO:0005524">
    <property type="term" value="F:ATP binding"/>
    <property type="evidence" value="ECO:0007669"/>
    <property type="project" value="UniProtKB-KW"/>
</dbReference>
<dbReference type="AlphaFoldDB" id="A0A7I8W5D9"/>
<evidence type="ECO:0000256" key="2">
    <source>
        <dbReference type="ARBA" id="ARBA00022679"/>
    </source>
</evidence>
<evidence type="ECO:0000256" key="3">
    <source>
        <dbReference type="ARBA" id="ARBA00022741"/>
    </source>
</evidence>
<evidence type="ECO:0000256" key="1">
    <source>
        <dbReference type="ARBA" id="ARBA00007374"/>
    </source>
</evidence>
<gene>
    <name evidence="9" type="ORF">DGYR_LOCUS9873</name>
</gene>
<dbReference type="SUPFAM" id="SSF56104">
    <property type="entry name" value="SAICAR synthase-like"/>
    <property type="match status" value="1"/>
</dbReference>
<organism evidence="9 10">
    <name type="scientific">Dimorphilus gyrociliatus</name>
    <dbReference type="NCBI Taxonomy" id="2664684"/>
    <lineage>
        <taxon>Eukaryota</taxon>
        <taxon>Metazoa</taxon>
        <taxon>Spiralia</taxon>
        <taxon>Lophotrochozoa</taxon>
        <taxon>Annelida</taxon>
        <taxon>Polychaeta</taxon>
        <taxon>Polychaeta incertae sedis</taxon>
        <taxon>Dinophilidae</taxon>
        <taxon>Dimorphilus</taxon>
    </lineage>
</organism>
<keyword evidence="5" id="KW-0067">ATP-binding</keyword>
<keyword evidence="10" id="KW-1185">Reference proteome</keyword>
<dbReference type="GO" id="GO:0008440">
    <property type="term" value="F:inositol-1,4,5-trisphosphate 3-kinase activity"/>
    <property type="evidence" value="ECO:0007669"/>
    <property type="project" value="TreeGrafter"/>
</dbReference>
<dbReference type="GO" id="GO:0051765">
    <property type="term" value="F:inositol tetrakisphosphate kinase activity"/>
    <property type="evidence" value="ECO:0007669"/>
    <property type="project" value="TreeGrafter"/>
</dbReference>
<keyword evidence="3" id="KW-0547">Nucleotide-binding</keyword>
<sequence length="276" mass="31806">MDNGITLPADVQILSHQIAGHRFQKDENGGIKSGLLQKDKYVLKPLQSPPRGEVEVKFYRTIFDLSIINPVHEELRNLVPPFYGTEEYIINGTNITYLKLLDIAKPFRKPCIMDIKIGKKTYDPKATEKKINSETQKYPRMGEIGFRILGMQIYKPEENSFQFKDRFFGLSLEPEDVTENGLKLFFTQKSSLRRDVLQLVLSKLGRINEFFHIQREFAFYSSSLLIIYEGDESQSPVESLADVRMIDFTHVFETNEADDNYIYGIGMLIKSLSSLL</sequence>
<dbReference type="InterPro" id="IPR005522">
    <property type="entry name" value="IPK"/>
</dbReference>
<dbReference type="PANTHER" id="PTHR12400:SF51">
    <property type="entry name" value="INOSITOL POLYPHOSPHATE MULTIKINASE"/>
    <property type="match status" value="1"/>
</dbReference>
<dbReference type="GO" id="GO:0005737">
    <property type="term" value="C:cytoplasm"/>
    <property type="evidence" value="ECO:0007669"/>
    <property type="project" value="TreeGrafter"/>
</dbReference>
<dbReference type="OrthoDB" id="338650at2759"/>
<dbReference type="InterPro" id="IPR038286">
    <property type="entry name" value="IPK_sf"/>
</dbReference>
<dbReference type="PANTHER" id="PTHR12400">
    <property type="entry name" value="INOSITOL POLYPHOSPHATE KINASE"/>
    <property type="match status" value="1"/>
</dbReference>
<reference evidence="9 10" key="1">
    <citation type="submission" date="2020-08" db="EMBL/GenBank/DDBJ databases">
        <authorList>
            <person name="Hejnol A."/>
        </authorList>
    </citation>
    <scope>NUCLEOTIDE SEQUENCE [LARGE SCALE GENOMIC DNA]</scope>
</reference>
<evidence type="ECO:0000256" key="8">
    <source>
        <dbReference type="RuleBase" id="RU363090"/>
    </source>
</evidence>
<dbReference type="EC" id="2.7.-.-" evidence="8"/>
<proteinExistence type="inferred from homology"/>
<name>A0A7I8W5D9_9ANNE</name>
<dbReference type="GO" id="GO:0005634">
    <property type="term" value="C:nucleus"/>
    <property type="evidence" value="ECO:0007669"/>
    <property type="project" value="TreeGrafter"/>
</dbReference>
<evidence type="ECO:0000256" key="6">
    <source>
        <dbReference type="ARBA" id="ARBA00036164"/>
    </source>
</evidence>
<evidence type="ECO:0000256" key="5">
    <source>
        <dbReference type="ARBA" id="ARBA00022840"/>
    </source>
</evidence>
<dbReference type="Pfam" id="PF03770">
    <property type="entry name" value="IPK"/>
    <property type="match status" value="1"/>
</dbReference>
<dbReference type="Proteomes" id="UP000549394">
    <property type="component" value="Unassembled WGS sequence"/>
</dbReference>
<comment type="catalytic activity">
    <reaction evidence="7">
        <text>1D-myo-inositol 1,3,4,6-tetrakisphosphate + ATP = 1D-myo-inositol 1,3,4,5,6-pentakisphosphate + ADP + H(+)</text>
        <dbReference type="Rhea" id="RHEA:12717"/>
        <dbReference type="ChEBI" id="CHEBI:15378"/>
        <dbReference type="ChEBI" id="CHEBI:30616"/>
        <dbReference type="ChEBI" id="CHEBI:57660"/>
        <dbReference type="ChEBI" id="CHEBI:57733"/>
        <dbReference type="ChEBI" id="CHEBI:456216"/>
        <dbReference type="EC" id="2.7.1.140"/>
    </reaction>
</comment>
<accession>A0A7I8W5D9</accession>